<dbReference type="InterPro" id="IPR007757">
    <property type="entry name" value="MT-A70-like"/>
</dbReference>
<sequence>MPIKSKEDFNSHCLATPTPPSSVAAFLIKTSPVTQVSPARPQWSAGLPTMSVLHANAHGWLLDACALIDRGVERCVGDRAAAGSSYACRFKKCYFDVAGPHVGTTPAEGPAASASHPRPPRKRKRKRSALNQGEVDAQAYHGKIRAAVQEGSRSLVDAGRGCGHLAASRPEGRGPAASPQECRLAALCDLAKLLPPDEHGDSGPAQCVVGGGRPAAELDLFSRVTENPGDRAVEVTLMGERYLVPARCRFLLSDVTRLQPLVSCGERFDLIVLDPPWENKSVKRSSRYGCLPSSQLKQLPVRQLSAPGCLVVTWVTNRACHMRFVKEELYPHWGVELKAEWLWVKVTRGGEFVFPLDSLHKKPYEVLLLGYRGSRDGVPVGAETPLPDKRLIVSVPSALHSQKPPLSDVLKPYVRRDPKCLEMFARSLQPDWSSWGNEVLRFQHVSYYTKENPAAST</sequence>
<gene>
    <name evidence="3" type="primary">METTL4</name>
</gene>
<dbReference type="GO" id="GO:0032259">
    <property type="term" value="P:methylation"/>
    <property type="evidence" value="ECO:0007669"/>
    <property type="project" value="InterPro"/>
</dbReference>
<organism evidence="3 4">
    <name type="scientific">Denticeps clupeoides</name>
    <name type="common">denticle herring</name>
    <dbReference type="NCBI Taxonomy" id="299321"/>
    <lineage>
        <taxon>Eukaryota</taxon>
        <taxon>Metazoa</taxon>
        <taxon>Chordata</taxon>
        <taxon>Craniata</taxon>
        <taxon>Vertebrata</taxon>
        <taxon>Euteleostomi</taxon>
        <taxon>Actinopterygii</taxon>
        <taxon>Neopterygii</taxon>
        <taxon>Teleostei</taxon>
        <taxon>Clupei</taxon>
        <taxon>Clupeiformes</taxon>
        <taxon>Denticipitoidei</taxon>
        <taxon>Denticipitidae</taxon>
        <taxon>Denticeps</taxon>
    </lineage>
</organism>
<protein>
    <recommendedName>
        <fullName evidence="5">Methyltransferase like 4</fullName>
    </recommendedName>
</protein>
<dbReference type="PROSITE" id="PS00092">
    <property type="entry name" value="N6_MTASE"/>
    <property type="match status" value="1"/>
</dbReference>
<dbReference type="GO" id="GO:0009007">
    <property type="term" value="F:site-specific DNA-methyltransferase (adenine-specific) activity"/>
    <property type="evidence" value="ECO:0007669"/>
    <property type="project" value="TreeGrafter"/>
</dbReference>
<keyword evidence="4" id="KW-1185">Reference proteome</keyword>
<dbReference type="PANTHER" id="PTHR12829">
    <property type="entry name" value="N6-ADENOSINE-METHYLTRANSFERASE"/>
    <property type="match status" value="1"/>
</dbReference>
<dbReference type="GO" id="GO:0005634">
    <property type="term" value="C:nucleus"/>
    <property type="evidence" value="ECO:0007669"/>
    <property type="project" value="TreeGrafter"/>
</dbReference>
<dbReference type="Gene3D" id="3.40.50.150">
    <property type="entry name" value="Vaccinia Virus protein VP39"/>
    <property type="match status" value="1"/>
</dbReference>
<evidence type="ECO:0000313" key="4">
    <source>
        <dbReference type="Proteomes" id="UP000694580"/>
    </source>
</evidence>
<evidence type="ECO:0008006" key="5">
    <source>
        <dbReference type="Google" id="ProtNLM"/>
    </source>
</evidence>
<dbReference type="InterPro" id="IPR029063">
    <property type="entry name" value="SAM-dependent_MTases_sf"/>
</dbReference>
<dbReference type="PANTHER" id="PTHR12829:SF4">
    <property type="entry name" value="N(6)-ADENINE-SPECIFIC METHYLTRANSFERASE METTL4"/>
    <property type="match status" value="1"/>
</dbReference>
<dbReference type="SUPFAM" id="SSF53335">
    <property type="entry name" value="S-adenosyl-L-methionine-dependent methyltransferases"/>
    <property type="match status" value="1"/>
</dbReference>
<comment type="similarity">
    <text evidence="1">Belongs to the MT-A70-like family.</text>
</comment>
<accession>A0AAY3ZYV8</accession>
<dbReference type="Proteomes" id="UP000694580">
    <property type="component" value="Chromosome 2"/>
</dbReference>
<reference evidence="3" key="3">
    <citation type="submission" date="2025-09" db="UniProtKB">
        <authorList>
            <consortium name="Ensembl"/>
        </authorList>
    </citation>
    <scope>IDENTIFICATION</scope>
</reference>
<dbReference type="GO" id="GO:0008173">
    <property type="term" value="F:RNA methyltransferase activity"/>
    <property type="evidence" value="ECO:0007669"/>
    <property type="project" value="TreeGrafter"/>
</dbReference>
<feature type="region of interest" description="Disordered" evidence="2">
    <location>
        <begin position="104"/>
        <end position="135"/>
    </location>
</feature>
<name>A0AAY3ZYV8_9TELE</name>
<evidence type="ECO:0000313" key="3">
    <source>
        <dbReference type="Ensembl" id="ENSDCDP00010002007.1"/>
    </source>
</evidence>
<feature type="compositionally biased region" description="Basic residues" evidence="2">
    <location>
        <begin position="118"/>
        <end position="128"/>
    </location>
</feature>
<dbReference type="GO" id="GO:0005829">
    <property type="term" value="C:cytosol"/>
    <property type="evidence" value="ECO:0007669"/>
    <property type="project" value="TreeGrafter"/>
</dbReference>
<evidence type="ECO:0000256" key="2">
    <source>
        <dbReference type="SAM" id="MobiDB-lite"/>
    </source>
</evidence>
<dbReference type="Pfam" id="PF05063">
    <property type="entry name" value="MT-A70"/>
    <property type="match status" value="1"/>
</dbReference>
<dbReference type="Ensembl" id="ENSDCDT00010002092.1">
    <property type="protein sequence ID" value="ENSDCDP00010002007.1"/>
    <property type="gene ID" value="ENSDCDG00010001005.1"/>
</dbReference>
<reference evidence="3 4" key="1">
    <citation type="submission" date="2020-06" db="EMBL/GenBank/DDBJ databases">
        <authorList>
            <consortium name="Wellcome Sanger Institute Data Sharing"/>
        </authorList>
    </citation>
    <scope>NUCLEOTIDE SEQUENCE [LARGE SCALE GENOMIC DNA]</scope>
</reference>
<proteinExistence type="inferred from homology"/>
<dbReference type="GO" id="GO:0003676">
    <property type="term" value="F:nucleic acid binding"/>
    <property type="evidence" value="ECO:0007669"/>
    <property type="project" value="InterPro"/>
</dbReference>
<dbReference type="InterPro" id="IPR002052">
    <property type="entry name" value="DNA_methylase_N6_adenine_CS"/>
</dbReference>
<dbReference type="PROSITE" id="PS51143">
    <property type="entry name" value="MT_A70"/>
    <property type="match status" value="1"/>
</dbReference>
<reference evidence="3" key="2">
    <citation type="submission" date="2025-08" db="UniProtKB">
        <authorList>
            <consortium name="Ensembl"/>
        </authorList>
    </citation>
    <scope>IDENTIFICATION</scope>
</reference>
<evidence type="ECO:0000256" key="1">
    <source>
        <dbReference type="PROSITE-ProRule" id="PRU00489"/>
    </source>
</evidence>
<dbReference type="GeneTree" id="ENSGT00390000016237"/>
<dbReference type="AlphaFoldDB" id="A0AAY3ZYV8"/>